<gene>
    <name evidence="1" type="ORF">C2G38_2201400</name>
</gene>
<protein>
    <submittedName>
        <fullName evidence="1">Uncharacterized protein</fullName>
    </submittedName>
</protein>
<dbReference type="EMBL" id="QKWP01001052">
    <property type="protein sequence ID" value="RIB12175.1"/>
    <property type="molecule type" value="Genomic_DNA"/>
</dbReference>
<sequence length="151" mass="17909">MNSNEEKYEVSFFILSSQTFKFTFARCEVRRSSQIVEGSCYSHSSKSLWHHRKMVIVRLNFEAFDKGVVPRLQRIEKYKEYKKPTSPGNTRSLQRWAIILPSFARFFWSFQDLDVKNSLLDAHEQEPSMKCIFERRVSYKKCTKKLFGGCI</sequence>
<dbReference type="AlphaFoldDB" id="A0A397UPH3"/>
<dbReference type="Proteomes" id="UP000266673">
    <property type="component" value="Unassembled WGS sequence"/>
</dbReference>
<accession>A0A397UPH3</accession>
<evidence type="ECO:0000313" key="1">
    <source>
        <dbReference type="EMBL" id="RIB12175.1"/>
    </source>
</evidence>
<keyword evidence="2" id="KW-1185">Reference proteome</keyword>
<reference evidence="1 2" key="1">
    <citation type="submission" date="2018-06" db="EMBL/GenBank/DDBJ databases">
        <title>Comparative genomics reveals the genomic features of Rhizophagus irregularis, R. cerebriforme, R. diaphanum and Gigaspora rosea, and their symbiotic lifestyle signature.</title>
        <authorList>
            <person name="Morin E."/>
            <person name="San Clemente H."/>
            <person name="Chen E.C.H."/>
            <person name="De La Providencia I."/>
            <person name="Hainaut M."/>
            <person name="Kuo A."/>
            <person name="Kohler A."/>
            <person name="Murat C."/>
            <person name="Tang N."/>
            <person name="Roy S."/>
            <person name="Loubradou J."/>
            <person name="Henrissat B."/>
            <person name="Grigoriev I.V."/>
            <person name="Corradi N."/>
            <person name="Roux C."/>
            <person name="Martin F.M."/>
        </authorList>
    </citation>
    <scope>NUCLEOTIDE SEQUENCE [LARGE SCALE GENOMIC DNA]</scope>
    <source>
        <strain evidence="1 2">DAOM 194757</strain>
    </source>
</reference>
<evidence type="ECO:0000313" key="2">
    <source>
        <dbReference type="Proteomes" id="UP000266673"/>
    </source>
</evidence>
<comment type="caution">
    <text evidence="1">The sequence shown here is derived from an EMBL/GenBank/DDBJ whole genome shotgun (WGS) entry which is preliminary data.</text>
</comment>
<organism evidence="1 2">
    <name type="scientific">Gigaspora rosea</name>
    <dbReference type="NCBI Taxonomy" id="44941"/>
    <lineage>
        <taxon>Eukaryota</taxon>
        <taxon>Fungi</taxon>
        <taxon>Fungi incertae sedis</taxon>
        <taxon>Mucoromycota</taxon>
        <taxon>Glomeromycotina</taxon>
        <taxon>Glomeromycetes</taxon>
        <taxon>Diversisporales</taxon>
        <taxon>Gigasporaceae</taxon>
        <taxon>Gigaspora</taxon>
    </lineage>
</organism>
<name>A0A397UPH3_9GLOM</name>
<proteinExistence type="predicted"/>